<keyword evidence="2" id="KW-1185">Reference proteome</keyword>
<sequence length="87" mass="9225">MADALRNLSTVPEVWQALVDEGVIRVMVGLLDRCAVAGAKEHAAECLQNLTSSNDGLRHAVMSEGGLRSLLLYLDGPLPQEPAVSAL</sequence>
<reference evidence="1" key="1">
    <citation type="submission" date="2020-10" db="EMBL/GenBank/DDBJ databases">
        <authorList>
            <person name="Han B."/>
            <person name="Lu T."/>
            <person name="Zhao Q."/>
            <person name="Huang X."/>
            <person name="Zhao Y."/>
        </authorList>
    </citation>
    <scope>NUCLEOTIDE SEQUENCE</scope>
</reference>
<dbReference type="SUPFAM" id="SSF48371">
    <property type="entry name" value="ARM repeat"/>
    <property type="match status" value="1"/>
</dbReference>
<proteinExistence type="predicted"/>
<dbReference type="InterPro" id="IPR011989">
    <property type="entry name" value="ARM-like"/>
</dbReference>
<dbReference type="InterPro" id="IPR000225">
    <property type="entry name" value="Armadillo"/>
</dbReference>
<accession>A0A811RQ48</accession>
<dbReference type="PANTHER" id="PTHR46043">
    <property type="entry name" value="ARM REPEAT SUPERFAMILY PROTEIN"/>
    <property type="match status" value="1"/>
</dbReference>
<protein>
    <recommendedName>
        <fullName evidence="3">ARM repeat superfamily protein</fullName>
    </recommendedName>
</protein>
<dbReference type="Proteomes" id="UP000604825">
    <property type="component" value="Unassembled WGS sequence"/>
</dbReference>
<evidence type="ECO:0008006" key="3">
    <source>
        <dbReference type="Google" id="ProtNLM"/>
    </source>
</evidence>
<evidence type="ECO:0000313" key="2">
    <source>
        <dbReference type="Proteomes" id="UP000604825"/>
    </source>
</evidence>
<dbReference type="Pfam" id="PF00514">
    <property type="entry name" value="Arm"/>
    <property type="match status" value="1"/>
</dbReference>
<name>A0A811RQ48_9POAL</name>
<dbReference type="AlphaFoldDB" id="A0A811RQ48"/>
<comment type="caution">
    <text evidence="1">The sequence shown here is derived from an EMBL/GenBank/DDBJ whole genome shotgun (WGS) entry which is preliminary data.</text>
</comment>
<dbReference type="PANTHER" id="PTHR46043:SF1">
    <property type="entry name" value="OS03G0116900 PROTEIN"/>
    <property type="match status" value="1"/>
</dbReference>
<organism evidence="1 2">
    <name type="scientific">Miscanthus lutarioriparius</name>
    <dbReference type="NCBI Taxonomy" id="422564"/>
    <lineage>
        <taxon>Eukaryota</taxon>
        <taxon>Viridiplantae</taxon>
        <taxon>Streptophyta</taxon>
        <taxon>Embryophyta</taxon>
        <taxon>Tracheophyta</taxon>
        <taxon>Spermatophyta</taxon>
        <taxon>Magnoliopsida</taxon>
        <taxon>Liliopsida</taxon>
        <taxon>Poales</taxon>
        <taxon>Poaceae</taxon>
        <taxon>PACMAD clade</taxon>
        <taxon>Panicoideae</taxon>
        <taxon>Andropogonodae</taxon>
        <taxon>Andropogoneae</taxon>
        <taxon>Saccharinae</taxon>
        <taxon>Miscanthus</taxon>
    </lineage>
</organism>
<dbReference type="OrthoDB" id="1933132at2759"/>
<gene>
    <name evidence="1" type="ORF">NCGR_LOCUS55974</name>
</gene>
<dbReference type="InterPro" id="IPR016024">
    <property type="entry name" value="ARM-type_fold"/>
</dbReference>
<dbReference type="EMBL" id="CAJGYO010000016">
    <property type="protein sequence ID" value="CAD6272701.1"/>
    <property type="molecule type" value="Genomic_DNA"/>
</dbReference>
<evidence type="ECO:0000313" key="1">
    <source>
        <dbReference type="EMBL" id="CAD6272701.1"/>
    </source>
</evidence>
<dbReference type="Gene3D" id="1.25.10.10">
    <property type="entry name" value="Leucine-rich Repeat Variant"/>
    <property type="match status" value="1"/>
</dbReference>